<protein>
    <submittedName>
        <fullName evidence="4">Retinol dehydrogenase 14-like</fullName>
    </submittedName>
</protein>
<dbReference type="InterPro" id="IPR036291">
    <property type="entry name" value="NAD(P)-bd_dom_sf"/>
</dbReference>
<evidence type="ECO:0000256" key="2">
    <source>
        <dbReference type="SAM" id="SignalP"/>
    </source>
</evidence>
<dbReference type="RefSeq" id="XP_023937880.2">
    <property type="nucleotide sequence ID" value="XM_024082112.2"/>
</dbReference>
<dbReference type="GeneID" id="112045788"/>
<gene>
    <name evidence="4" type="primary">LOC112045788</name>
</gene>
<keyword evidence="1" id="KW-0560">Oxidoreductase</keyword>
<reference evidence="4" key="1">
    <citation type="submission" date="2025-08" db="UniProtKB">
        <authorList>
            <consortium name="RefSeq"/>
        </authorList>
    </citation>
    <scope>IDENTIFICATION</scope>
</reference>
<proteinExistence type="predicted"/>
<organism evidence="3 4">
    <name type="scientific">Bicyclus anynana</name>
    <name type="common">Squinting bush brown butterfly</name>
    <dbReference type="NCBI Taxonomy" id="110368"/>
    <lineage>
        <taxon>Eukaryota</taxon>
        <taxon>Metazoa</taxon>
        <taxon>Ecdysozoa</taxon>
        <taxon>Arthropoda</taxon>
        <taxon>Hexapoda</taxon>
        <taxon>Insecta</taxon>
        <taxon>Pterygota</taxon>
        <taxon>Neoptera</taxon>
        <taxon>Endopterygota</taxon>
        <taxon>Lepidoptera</taxon>
        <taxon>Glossata</taxon>
        <taxon>Ditrysia</taxon>
        <taxon>Papilionoidea</taxon>
        <taxon>Nymphalidae</taxon>
        <taxon>Satyrinae</taxon>
        <taxon>Satyrini</taxon>
        <taxon>Mycalesina</taxon>
        <taxon>Bicyclus</taxon>
    </lineage>
</organism>
<dbReference type="Pfam" id="PF00106">
    <property type="entry name" value="adh_short"/>
    <property type="match status" value="1"/>
</dbReference>
<evidence type="ECO:0000256" key="1">
    <source>
        <dbReference type="ARBA" id="ARBA00023002"/>
    </source>
</evidence>
<dbReference type="PRINTS" id="PR00081">
    <property type="entry name" value="GDHRDH"/>
</dbReference>
<dbReference type="SUPFAM" id="SSF51735">
    <property type="entry name" value="NAD(P)-binding Rossmann-fold domains"/>
    <property type="match status" value="1"/>
</dbReference>
<sequence length="324" mass="36556">MMFIILGVVVILIVLFVSQKKQVVICNSTKKLRGKTVIVTDGSSGLGFEIAKDLAQRDAKVIIACQYEIDGYTALARIAKATGNHNVYYRQLNIASLRSVRDFVKLIQEKETRLDILVNSSGIRVPEDVLTDDGLHYIMQVNYYGHFLLTLLLLPLLKNTATETEPTRIISITSNLRKYASLDVNSYNKIGFWTKSRIYLNSKLSLVLFSQELSKRLAETNVVVNCADPGIVETDIYYSINKYIAYILNFFIYAFFTTPWQGAQTAIHMAVEDNTGLVSGKVFENCEISDSKMNGDLEFTAEKLWEQSVKLVKLEAHEIPTIKN</sequence>
<dbReference type="KEGG" id="bany:112045788"/>
<dbReference type="GO" id="GO:0016491">
    <property type="term" value="F:oxidoreductase activity"/>
    <property type="evidence" value="ECO:0007669"/>
    <property type="project" value="UniProtKB-KW"/>
</dbReference>
<dbReference type="PANTHER" id="PTHR43157:SF31">
    <property type="entry name" value="PHOSPHATIDYLINOSITOL-GLYCAN BIOSYNTHESIS CLASS F PROTEIN"/>
    <property type="match status" value="1"/>
</dbReference>
<keyword evidence="3" id="KW-1185">Reference proteome</keyword>
<dbReference type="InterPro" id="IPR002347">
    <property type="entry name" value="SDR_fam"/>
</dbReference>
<dbReference type="AlphaFoldDB" id="A0A6J1MQH0"/>
<evidence type="ECO:0000313" key="3">
    <source>
        <dbReference type="Proteomes" id="UP001652582"/>
    </source>
</evidence>
<evidence type="ECO:0000313" key="4">
    <source>
        <dbReference type="RefSeq" id="XP_023937880.2"/>
    </source>
</evidence>
<feature type="signal peptide" evidence="2">
    <location>
        <begin position="1"/>
        <end position="19"/>
    </location>
</feature>
<dbReference type="PANTHER" id="PTHR43157">
    <property type="entry name" value="PHOSPHATIDYLINOSITOL-GLYCAN BIOSYNTHESIS CLASS F PROTEIN-RELATED"/>
    <property type="match status" value="1"/>
</dbReference>
<accession>A0A6J1MQH0</accession>
<dbReference type="Gene3D" id="3.40.50.720">
    <property type="entry name" value="NAD(P)-binding Rossmann-like Domain"/>
    <property type="match status" value="1"/>
</dbReference>
<keyword evidence="2" id="KW-0732">Signal</keyword>
<feature type="chain" id="PRO_5046767869" evidence="2">
    <location>
        <begin position="20"/>
        <end position="324"/>
    </location>
</feature>
<name>A0A6J1MQH0_BICAN</name>
<dbReference type="Proteomes" id="UP001652582">
    <property type="component" value="Chromosome 7"/>
</dbReference>
<dbReference type="OrthoDB" id="191979at2759"/>